<name>A0A1M7Q6U1_9PSED</name>
<evidence type="ECO:0000259" key="5">
    <source>
        <dbReference type="PROSITE" id="PS50893"/>
    </source>
</evidence>
<evidence type="ECO:0000313" key="7">
    <source>
        <dbReference type="Proteomes" id="UP000183983"/>
    </source>
</evidence>
<protein>
    <submittedName>
        <fullName evidence="6">Lipopolysaccharide transport system ATP-binding protein</fullName>
    </submittedName>
</protein>
<proteinExistence type="inferred from homology"/>
<dbReference type="InterPro" id="IPR050683">
    <property type="entry name" value="Bact_Polysacc_Export_ATP-bd"/>
</dbReference>
<dbReference type="PROSITE" id="PS50893">
    <property type="entry name" value="ABC_TRANSPORTER_2"/>
    <property type="match status" value="1"/>
</dbReference>
<evidence type="ECO:0000256" key="4">
    <source>
        <dbReference type="ARBA" id="ARBA00022840"/>
    </source>
</evidence>
<dbReference type="Gene3D" id="3.40.50.300">
    <property type="entry name" value="P-loop containing nucleotide triphosphate hydrolases"/>
    <property type="match status" value="1"/>
</dbReference>
<dbReference type="GO" id="GO:0005524">
    <property type="term" value="F:ATP binding"/>
    <property type="evidence" value="ECO:0007669"/>
    <property type="project" value="UniProtKB-KW"/>
</dbReference>
<dbReference type="EMBL" id="FRDA01000019">
    <property type="protein sequence ID" value="SHN26248.1"/>
    <property type="molecule type" value="Genomic_DNA"/>
</dbReference>
<gene>
    <name evidence="6" type="ORF">SAMN05216593_1199</name>
</gene>
<dbReference type="RefSeq" id="WP_073171707.1">
    <property type="nucleotide sequence ID" value="NZ_FRDA01000019.1"/>
</dbReference>
<dbReference type="InterPro" id="IPR027417">
    <property type="entry name" value="P-loop_NTPase"/>
</dbReference>
<keyword evidence="3" id="KW-0547">Nucleotide-binding</keyword>
<evidence type="ECO:0000256" key="2">
    <source>
        <dbReference type="ARBA" id="ARBA00022448"/>
    </source>
</evidence>
<comment type="similarity">
    <text evidence="1">Belongs to the ABC transporter superfamily.</text>
</comment>
<sequence length="455" mass="49722">MSSDEIAISVRDVSKCYYTYVRPVDRLLHSLVPRLQRRLGMPSQAYGQAFWALRNIDFEIRRGETVGIVGRNGSGKSTLLQIICGTMRPSGGSVQTQGRVAALLELGSGFNPEFTGRENVYLNASVLGLDREEVDQRFSAIAGFADIGDFIDQPVKHYSSGMVVRLAFAVQAQVDPQILIVDEALSVGDAKFQAKCFERLRQLKQNGASILLVTHASEQVVTHCNRAILLEGGRVEMSGDPRAVVNRYMDILFGRNRDTAQASIAVTGPPVAPSADPGTQGPVLSFVQDAFGSRPGFNRHEYRWGDGAASLMDFHLTAQGHAFPSTIEPGAEVVLHVAIRFNRLVSHPVLGFTLKTKEGVTVYGTNSWLLDCAAGRQFFAPGSQLKACLSFRNRLAAGDYFISLGVASREGEEIVPHDRRYDAIHFVVAATPALFGLVDLAVTMDFDQEQHHEPS</sequence>
<keyword evidence="2" id="KW-0813">Transport</keyword>
<organism evidence="6 7">
    <name type="scientific">Pseudomonas asturiensis</name>
    <dbReference type="NCBI Taxonomy" id="1190415"/>
    <lineage>
        <taxon>Bacteria</taxon>
        <taxon>Pseudomonadati</taxon>
        <taxon>Pseudomonadota</taxon>
        <taxon>Gammaproteobacteria</taxon>
        <taxon>Pseudomonadales</taxon>
        <taxon>Pseudomonadaceae</taxon>
        <taxon>Pseudomonas</taxon>
    </lineage>
</organism>
<dbReference type="GO" id="GO:0140359">
    <property type="term" value="F:ABC-type transporter activity"/>
    <property type="evidence" value="ECO:0007669"/>
    <property type="project" value="InterPro"/>
</dbReference>
<dbReference type="InterPro" id="IPR015860">
    <property type="entry name" value="ABC_transpr_TagH-like"/>
</dbReference>
<dbReference type="PANTHER" id="PTHR46743:SF2">
    <property type="entry name" value="TEICHOIC ACIDS EXPORT ATP-BINDING PROTEIN TAGH"/>
    <property type="match status" value="1"/>
</dbReference>
<reference evidence="6 7" key="1">
    <citation type="submission" date="2016-11" db="EMBL/GenBank/DDBJ databases">
        <authorList>
            <person name="Jaros S."/>
            <person name="Januszkiewicz K."/>
            <person name="Wedrychowicz H."/>
        </authorList>
    </citation>
    <scope>NUCLEOTIDE SEQUENCE [LARGE SCALE GENOMIC DNA]</scope>
    <source>
        <strain evidence="6 7">LMG 26898</strain>
    </source>
</reference>
<keyword evidence="4 6" id="KW-0067">ATP-binding</keyword>
<feature type="domain" description="ABC transporter" evidence="5">
    <location>
        <begin position="8"/>
        <end position="257"/>
    </location>
</feature>
<accession>A0A1M7Q6U1</accession>
<dbReference type="STRING" id="1190415.SAMN05216593_1199"/>
<dbReference type="GO" id="GO:0016020">
    <property type="term" value="C:membrane"/>
    <property type="evidence" value="ECO:0007669"/>
    <property type="project" value="InterPro"/>
</dbReference>
<dbReference type="GO" id="GO:0016887">
    <property type="term" value="F:ATP hydrolysis activity"/>
    <property type="evidence" value="ECO:0007669"/>
    <property type="project" value="InterPro"/>
</dbReference>
<dbReference type="CDD" id="cd10147">
    <property type="entry name" value="Wzt_C-like"/>
    <property type="match status" value="1"/>
</dbReference>
<dbReference type="Proteomes" id="UP000183983">
    <property type="component" value="Unassembled WGS sequence"/>
</dbReference>
<evidence type="ECO:0000256" key="3">
    <source>
        <dbReference type="ARBA" id="ARBA00022741"/>
    </source>
</evidence>
<evidence type="ECO:0000313" key="6">
    <source>
        <dbReference type="EMBL" id="SHN26248.1"/>
    </source>
</evidence>
<dbReference type="OrthoDB" id="9778870at2"/>
<dbReference type="CDD" id="cd03220">
    <property type="entry name" value="ABC_KpsT_Wzt"/>
    <property type="match status" value="1"/>
</dbReference>
<evidence type="ECO:0000256" key="1">
    <source>
        <dbReference type="ARBA" id="ARBA00005417"/>
    </source>
</evidence>
<dbReference type="Gene3D" id="2.70.50.60">
    <property type="entry name" value="abc- transporter (atp binding component) like domain"/>
    <property type="match status" value="1"/>
</dbReference>
<dbReference type="Pfam" id="PF14524">
    <property type="entry name" value="Wzt_C"/>
    <property type="match status" value="1"/>
</dbReference>
<dbReference type="Pfam" id="PF00005">
    <property type="entry name" value="ABC_tran"/>
    <property type="match status" value="1"/>
</dbReference>
<dbReference type="AlphaFoldDB" id="A0A1M7Q6U1"/>
<dbReference type="InterPro" id="IPR003593">
    <property type="entry name" value="AAA+_ATPase"/>
</dbReference>
<dbReference type="InterPro" id="IPR029439">
    <property type="entry name" value="Wzt_C"/>
</dbReference>
<dbReference type="PANTHER" id="PTHR46743">
    <property type="entry name" value="TEICHOIC ACIDS EXPORT ATP-BINDING PROTEIN TAGH"/>
    <property type="match status" value="1"/>
</dbReference>
<dbReference type="SMART" id="SM00382">
    <property type="entry name" value="AAA"/>
    <property type="match status" value="1"/>
</dbReference>
<dbReference type="SUPFAM" id="SSF52540">
    <property type="entry name" value="P-loop containing nucleoside triphosphate hydrolases"/>
    <property type="match status" value="1"/>
</dbReference>
<dbReference type="InterPro" id="IPR003439">
    <property type="entry name" value="ABC_transporter-like_ATP-bd"/>
</dbReference>